<evidence type="ECO:0000313" key="2">
    <source>
        <dbReference type="EMBL" id="GFH45019.1"/>
    </source>
</evidence>
<proteinExistence type="predicted"/>
<evidence type="ECO:0000256" key="1">
    <source>
        <dbReference type="SAM" id="MobiDB-lite"/>
    </source>
</evidence>
<feature type="compositionally biased region" description="Basic and acidic residues" evidence="1">
    <location>
        <begin position="149"/>
        <end position="164"/>
    </location>
</feature>
<name>A0AAD3H050_9STRA</name>
<feature type="region of interest" description="Disordered" evidence="1">
    <location>
        <begin position="149"/>
        <end position="185"/>
    </location>
</feature>
<gene>
    <name evidence="2" type="ORF">CTEN210_01493</name>
</gene>
<reference evidence="2 3" key="1">
    <citation type="journal article" date="2021" name="Sci. Rep.">
        <title>The genome of the diatom Chaetoceros tenuissimus carries an ancient integrated fragment of an extant virus.</title>
        <authorList>
            <person name="Hongo Y."/>
            <person name="Kimura K."/>
            <person name="Takaki Y."/>
            <person name="Yoshida Y."/>
            <person name="Baba S."/>
            <person name="Kobayashi G."/>
            <person name="Nagasaki K."/>
            <person name="Hano T."/>
            <person name="Tomaru Y."/>
        </authorList>
    </citation>
    <scope>NUCLEOTIDE SEQUENCE [LARGE SCALE GENOMIC DNA]</scope>
    <source>
        <strain evidence="2 3">NIES-3715</strain>
    </source>
</reference>
<dbReference type="Proteomes" id="UP001054902">
    <property type="component" value="Unassembled WGS sequence"/>
</dbReference>
<sequence length="690" mass="78038">MVTEVGELPSMEQWTSKTCYDTKCNKCIPFEELNPCQKEGFRGFQLAQFGTINGQVVVSLAVLNFDFYYREMNLPFKQDRLYKVTHVANESLELVWEVTKIEDVTEKHASGADGAIPLPESFRKWEAKFGGKNDEDLCSTIATGSKQVKEMELSKESSKTDSKKIQGPVSTMEEDTESNASDSTVDLIGAPNDLEDTANMNTIDFDNGFIFNHWAKNGEENVPHKTFLWKGRKAEVGQITETFVRVNDQPCRLTGVVTKVGPLPSLKEWQMGTSDVCCAHCLDKLCTHKEEHRDKVLKEFGTLNGQTFESYSYLNVKIAIPGEAHPNPVPSSMKQQRIYKVTYVANEDKKMCVWQVSNIQDVTELYFGNDDGNLPLPREFEAFREHWSDKCGYHCGCGHTNMGASSSTLGNETDLDSRITDVDGRVEDEDILLFRVVYVDDSGADNTADLVLEVKFVAKEKMKQLEESNVTIPSTYTSSLPEIGSSIEDSTLGTIEVKDGWIEDDWAKQAKELDPKCNRLFTGQRAKVGQGTDTTVIMCNGKPFRFTGVVIEVGPLPSMEEWLKERGYQYIVDTDEFKEQHRNHVLNELGTLHGQTVVSLAYLNVNLREYGENRRDPLYLLPFKENRIYKVTHTASEDKMNAWVVSKIEDVNDLYLGDGAGNLQLPQVFKEFRENWYKPCDCGCHGRHEN</sequence>
<dbReference type="EMBL" id="BLLK01000020">
    <property type="protein sequence ID" value="GFH45019.1"/>
    <property type="molecule type" value="Genomic_DNA"/>
</dbReference>
<organism evidence="2 3">
    <name type="scientific">Chaetoceros tenuissimus</name>
    <dbReference type="NCBI Taxonomy" id="426638"/>
    <lineage>
        <taxon>Eukaryota</taxon>
        <taxon>Sar</taxon>
        <taxon>Stramenopiles</taxon>
        <taxon>Ochrophyta</taxon>
        <taxon>Bacillariophyta</taxon>
        <taxon>Coscinodiscophyceae</taxon>
        <taxon>Chaetocerotophycidae</taxon>
        <taxon>Chaetocerotales</taxon>
        <taxon>Chaetocerotaceae</taxon>
        <taxon>Chaetoceros</taxon>
    </lineage>
</organism>
<evidence type="ECO:0000313" key="3">
    <source>
        <dbReference type="Proteomes" id="UP001054902"/>
    </source>
</evidence>
<dbReference type="AlphaFoldDB" id="A0AAD3H050"/>
<keyword evidence="3" id="KW-1185">Reference proteome</keyword>
<accession>A0AAD3H050</accession>
<comment type="caution">
    <text evidence="2">The sequence shown here is derived from an EMBL/GenBank/DDBJ whole genome shotgun (WGS) entry which is preliminary data.</text>
</comment>
<protein>
    <submittedName>
        <fullName evidence="2">Uncharacterized protein</fullName>
    </submittedName>
</protein>